<dbReference type="OrthoDB" id="10057873at2759"/>
<gene>
    <name evidence="12" type="primary">ZBED4</name>
    <name evidence="12" type="synonym">zbed4</name>
</gene>
<dbReference type="GO" id="GO:0005634">
    <property type="term" value="C:nucleus"/>
    <property type="evidence" value="ECO:0007669"/>
    <property type="project" value="UniProtKB-SubCell"/>
</dbReference>
<dbReference type="GeneID" id="114659522"/>
<evidence type="ECO:0000256" key="9">
    <source>
        <dbReference type="PROSITE-ProRule" id="PRU00027"/>
    </source>
</evidence>
<dbReference type="RefSeq" id="XP_028667888.1">
    <property type="nucleotide sequence ID" value="XM_028812055.2"/>
</dbReference>
<evidence type="ECO:0000256" key="2">
    <source>
        <dbReference type="ARBA" id="ARBA00022723"/>
    </source>
</evidence>
<dbReference type="SUPFAM" id="SSF140996">
    <property type="entry name" value="Hermes dimerisation domain"/>
    <property type="match status" value="1"/>
</dbReference>
<dbReference type="PROSITE" id="PS50808">
    <property type="entry name" value="ZF_BED"/>
    <property type="match status" value="4"/>
</dbReference>
<dbReference type="SMART" id="SM00614">
    <property type="entry name" value="ZnF_BED"/>
    <property type="match status" value="4"/>
</dbReference>
<dbReference type="PANTHER" id="PTHR46481:SF4">
    <property type="entry name" value="ZINC FINGER BED DOMAIN-CONTAINING PROTEIN 4"/>
    <property type="match status" value="1"/>
</dbReference>
<dbReference type="GO" id="GO:0046983">
    <property type="term" value="F:protein dimerization activity"/>
    <property type="evidence" value="ECO:0007669"/>
    <property type="project" value="InterPro"/>
</dbReference>
<keyword evidence="2" id="KW-0479">Metal-binding</keyword>
<feature type="compositionally biased region" description="Basic and acidic residues" evidence="10">
    <location>
        <begin position="121"/>
        <end position="136"/>
    </location>
</feature>
<evidence type="ECO:0000256" key="8">
    <source>
        <dbReference type="ARBA" id="ARBA00023242"/>
    </source>
</evidence>
<evidence type="ECO:0000256" key="6">
    <source>
        <dbReference type="ARBA" id="ARBA00023125"/>
    </source>
</evidence>
<dbReference type="InterPro" id="IPR003656">
    <property type="entry name" value="Znf_BED"/>
</dbReference>
<dbReference type="GeneTree" id="ENSGT00940000161365"/>
<evidence type="ECO:0000313" key="12">
    <source>
        <dbReference type="Ensembl" id="ENSECRP00000007283.1"/>
    </source>
</evidence>
<name>A0A8C4RV91_ERPCA</name>
<feature type="region of interest" description="Disordered" evidence="10">
    <location>
        <begin position="532"/>
        <end position="562"/>
    </location>
</feature>
<dbReference type="SUPFAM" id="SSF57667">
    <property type="entry name" value="beta-beta-alpha zinc fingers"/>
    <property type="match status" value="4"/>
</dbReference>
<dbReference type="Pfam" id="PF05699">
    <property type="entry name" value="Dimer_Tnp_hAT"/>
    <property type="match status" value="1"/>
</dbReference>
<feature type="region of interest" description="Disordered" evidence="10">
    <location>
        <begin position="113"/>
        <end position="143"/>
    </location>
</feature>
<keyword evidence="3 9" id="KW-0863">Zinc-finger</keyword>
<protein>
    <submittedName>
        <fullName evidence="12">Zinc finger, BED-type containing 4</fullName>
    </submittedName>
</protein>
<organism evidence="12 13">
    <name type="scientific">Erpetoichthys calabaricus</name>
    <name type="common">Rope fish</name>
    <name type="synonym">Calamoichthys calabaricus</name>
    <dbReference type="NCBI Taxonomy" id="27687"/>
    <lineage>
        <taxon>Eukaryota</taxon>
        <taxon>Metazoa</taxon>
        <taxon>Chordata</taxon>
        <taxon>Craniata</taxon>
        <taxon>Vertebrata</taxon>
        <taxon>Euteleostomi</taxon>
        <taxon>Actinopterygii</taxon>
        <taxon>Polypteriformes</taxon>
        <taxon>Polypteridae</taxon>
        <taxon>Erpetoichthys</taxon>
    </lineage>
</organism>
<proteinExistence type="predicted"/>
<evidence type="ECO:0000256" key="1">
    <source>
        <dbReference type="ARBA" id="ARBA00004123"/>
    </source>
</evidence>
<reference evidence="12" key="2">
    <citation type="submission" date="2025-08" db="UniProtKB">
        <authorList>
            <consortium name="Ensembl"/>
        </authorList>
    </citation>
    <scope>IDENTIFICATION</scope>
</reference>
<dbReference type="Pfam" id="PF02892">
    <property type="entry name" value="zf-BED"/>
    <property type="match status" value="4"/>
</dbReference>
<dbReference type="RefSeq" id="XP_028667896.1">
    <property type="nucleotide sequence ID" value="XM_028812063.2"/>
</dbReference>
<keyword evidence="8" id="KW-0539">Nucleus</keyword>
<dbReference type="InterPro" id="IPR036236">
    <property type="entry name" value="Znf_C2H2_sf"/>
</dbReference>
<keyword evidence="13" id="KW-1185">Reference proteome</keyword>
<evidence type="ECO:0000256" key="7">
    <source>
        <dbReference type="ARBA" id="ARBA00023163"/>
    </source>
</evidence>
<sequence>MNSEEIFSLNSKDTNIEITRDNEELEIPEKGLHIKQEEDDENYEYSKLGVSTSVCGIAMKVKPVSAVLAKETSVISSSEQLRGGMTSQLVSEQTRLELHTDALHSSERICKKENSVNSSPDIERDGLPVQDDEKPVFPHNKSSVGKKMLAEASEDVSKHLYIKEDPENVTNDSSDEQNPAFVCSSGHYVTPENEEFGNMLTGYTSTLYDVAMDAVTQSLLSSMRSTVSPRKKSPAWNHFFISPRDSTKAICMYCMKEFSRGKNEKDLSTSCLMRHVRRAHPTVLLQENECSSSAISNSIASSLLPSVKISNNGELTSATASQKSTSMLSSPVHNMEEAANKDLYSVTPKLDKCAKEETNMVSSPHPGNNNNEDVSETVSDRMIATPKNSNSRRRSAVWKHFFLSPIDSSKAVCIHCTNEFSRGKNGKDLGTSCLIRHMWRAHRDIVTEENGNGSSIPPPYTTPPTLLSSYQLQDVGDSKFKKDSSCIPYTSPERATDEPLKSISEIENVKEDLDDLSFQLSCSQASVDMTGAALSSPEGTSEKDISMTSSPDEMSEGPSINEDQSSVFQQNKKIMKRVKSEVWHHFIVSPVDRLKALCRYCPCVISRGKRGDFGTSCLMRHLMRRHPNVLKHQKSSYERVSSSPRSPYATLAAAEALSSKMTENSRLIEEDKAHIPTVISKKTSKLWNHFSICPADPTKVVCLHCSRTISRGKKTTNLGTSCLFRHMQRFHGNVLENSNSVPGVVLSDMQDKVEAMETSTYEDSNERYEYLPVAKKITKLVAEMLALDLQPSSVVENIGFNRLLEFLQPQYTLPSANFFSSTAIPEMYERVKEVIVSHLKEAESGIVHFTAGIWVSNQTREYLTLTAHWVTYESSVRPPGQDFHCSALLNVSQIDCDYNIANIQKQLEYLWDTWIISTGLKIGFTVTDNQSIANILDDSEQASVQCFGHTIDLIVNEAIKSQRMVQNLLSIARKICERVHRSAKAKQKLGELQKAYNLPENQLVQDVPSKWNTSLYMLERLVEQKKAIDEMSIECSFRELISCDQWEVMQSVCHALKPFEVACQEMSNRTATLGQVIPLIHILNRKIDMLFDETMGIDNMLKSLKDAMVNRMSSMLHDPRFIWATMLDPRYKTSLFTEDEAEQYKQDLVREIEVLHTTSNERKTVVSNGCGEVTASNNSALSSKDNLWALMDDIRNKIKQDERPKSSELTVLEYLEEDIVDQSCDPLDYWNLKKFIWPDLAKVAVRYVGCPPSIIPAETLFSTASKTCNLSQFRPMLENIEMLIFLKVNLPLIYFQY</sequence>
<evidence type="ECO:0000313" key="13">
    <source>
        <dbReference type="Proteomes" id="UP000694620"/>
    </source>
</evidence>
<comment type="subcellular location">
    <subcellularLocation>
        <location evidence="1">Nucleus</location>
    </subcellularLocation>
</comment>
<dbReference type="GO" id="GO:0008270">
    <property type="term" value="F:zinc ion binding"/>
    <property type="evidence" value="ECO:0007669"/>
    <property type="project" value="UniProtKB-KW"/>
</dbReference>
<evidence type="ECO:0000256" key="5">
    <source>
        <dbReference type="ARBA" id="ARBA00023015"/>
    </source>
</evidence>
<dbReference type="Ensembl" id="ENSECRT00000007401.1">
    <property type="protein sequence ID" value="ENSECRP00000007283.1"/>
    <property type="gene ID" value="ENSECRG00000004869.1"/>
</dbReference>
<evidence type="ECO:0000256" key="4">
    <source>
        <dbReference type="ARBA" id="ARBA00022833"/>
    </source>
</evidence>
<keyword evidence="5" id="KW-0805">Transcription regulation</keyword>
<feature type="domain" description="BED-type" evidence="11">
    <location>
        <begin position="230"/>
        <end position="287"/>
    </location>
</feature>
<accession>A0A8C4RV91</accession>
<keyword evidence="4" id="KW-0862">Zinc</keyword>
<feature type="domain" description="BED-type" evidence="11">
    <location>
        <begin position="392"/>
        <end position="449"/>
    </location>
</feature>
<feature type="domain" description="BED-type" evidence="11">
    <location>
        <begin position="681"/>
        <end position="738"/>
    </location>
</feature>
<keyword evidence="6" id="KW-0238">DNA-binding</keyword>
<reference evidence="12" key="1">
    <citation type="submission" date="2021-06" db="EMBL/GenBank/DDBJ databases">
        <authorList>
            <consortium name="Wellcome Sanger Institute Data Sharing"/>
        </authorList>
    </citation>
    <scope>NUCLEOTIDE SEQUENCE [LARGE SCALE GENOMIC DNA]</scope>
</reference>
<dbReference type="PANTHER" id="PTHR46481">
    <property type="entry name" value="ZINC FINGER BED DOMAIN-CONTAINING PROTEIN 4"/>
    <property type="match status" value="1"/>
</dbReference>
<evidence type="ECO:0000256" key="10">
    <source>
        <dbReference type="SAM" id="MobiDB-lite"/>
    </source>
</evidence>
<dbReference type="InterPro" id="IPR012337">
    <property type="entry name" value="RNaseH-like_sf"/>
</dbReference>
<dbReference type="InterPro" id="IPR008906">
    <property type="entry name" value="HATC_C_dom"/>
</dbReference>
<dbReference type="CTD" id="9889"/>
<dbReference type="GO" id="GO:0003677">
    <property type="term" value="F:DNA binding"/>
    <property type="evidence" value="ECO:0007669"/>
    <property type="project" value="UniProtKB-KW"/>
</dbReference>
<evidence type="ECO:0000259" key="11">
    <source>
        <dbReference type="PROSITE" id="PS50808"/>
    </source>
</evidence>
<dbReference type="InterPro" id="IPR052035">
    <property type="entry name" value="ZnF_BED_domain_contain"/>
</dbReference>
<feature type="domain" description="BED-type" evidence="11">
    <location>
        <begin position="577"/>
        <end position="633"/>
    </location>
</feature>
<reference evidence="12" key="3">
    <citation type="submission" date="2025-09" db="UniProtKB">
        <authorList>
            <consortium name="Ensembl"/>
        </authorList>
    </citation>
    <scope>IDENTIFICATION</scope>
</reference>
<dbReference type="Proteomes" id="UP000694620">
    <property type="component" value="Chromosome 1"/>
</dbReference>
<evidence type="ECO:0000256" key="3">
    <source>
        <dbReference type="ARBA" id="ARBA00022771"/>
    </source>
</evidence>
<dbReference type="SUPFAM" id="SSF53098">
    <property type="entry name" value="Ribonuclease H-like"/>
    <property type="match status" value="1"/>
</dbReference>
<keyword evidence="7" id="KW-0804">Transcription</keyword>